<gene>
    <name evidence="3" type="primary">LOC109704240</name>
</gene>
<reference evidence="3" key="2">
    <citation type="submission" date="2025-08" db="UniProtKB">
        <authorList>
            <consortium name="RefSeq"/>
        </authorList>
    </citation>
    <scope>IDENTIFICATION</scope>
    <source>
        <tissue evidence="3">Leaf</tissue>
    </source>
</reference>
<reference evidence="2" key="1">
    <citation type="journal article" date="2015" name="Nat. Genet.">
        <title>The pineapple genome and the evolution of CAM photosynthesis.</title>
        <authorList>
            <person name="Ming R."/>
            <person name="VanBuren R."/>
            <person name="Wai C.M."/>
            <person name="Tang H."/>
            <person name="Schatz M.C."/>
            <person name="Bowers J.E."/>
            <person name="Lyons E."/>
            <person name="Wang M.L."/>
            <person name="Chen J."/>
            <person name="Biggers E."/>
            <person name="Zhang J."/>
            <person name="Huang L."/>
            <person name="Zhang L."/>
            <person name="Miao W."/>
            <person name="Zhang J."/>
            <person name="Ye Z."/>
            <person name="Miao C."/>
            <person name="Lin Z."/>
            <person name="Wang H."/>
            <person name="Zhou H."/>
            <person name="Yim W.C."/>
            <person name="Priest H.D."/>
            <person name="Zheng C."/>
            <person name="Woodhouse M."/>
            <person name="Edger P.P."/>
            <person name="Guyot R."/>
            <person name="Guo H.B."/>
            <person name="Guo H."/>
            <person name="Zheng G."/>
            <person name="Singh R."/>
            <person name="Sharma A."/>
            <person name="Min X."/>
            <person name="Zheng Y."/>
            <person name="Lee H."/>
            <person name="Gurtowski J."/>
            <person name="Sedlazeck F.J."/>
            <person name="Harkess A."/>
            <person name="McKain M.R."/>
            <person name="Liao Z."/>
            <person name="Fang J."/>
            <person name="Liu J."/>
            <person name="Zhang X."/>
            <person name="Zhang Q."/>
            <person name="Hu W."/>
            <person name="Qin Y."/>
            <person name="Wang K."/>
            <person name="Chen L.Y."/>
            <person name="Shirley N."/>
            <person name="Lin Y.R."/>
            <person name="Liu L.Y."/>
            <person name="Hernandez A.G."/>
            <person name="Wright C.L."/>
            <person name="Bulone V."/>
            <person name="Tuskan G.A."/>
            <person name="Heath K."/>
            <person name="Zee F."/>
            <person name="Moore P.H."/>
            <person name="Sunkar R."/>
            <person name="Leebens-Mack J.H."/>
            <person name="Mockler T."/>
            <person name="Bennetzen J.L."/>
            <person name="Freeling M."/>
            <person name="Sankoff D."/>
            <person name="Paterson A.H."/>
            <person name="Zhu X."/>
            <person name="Yang X."/>
            <person name="Smith J.A."/>
            <person name="Cushman J.C."/>
            <person name="Paull R.E."/>
            <person name="Yu Q."/>
        </authorList>
    </citation>
    <scope>NUCLEOTIDE SEQUENCE [LARGE SCALE GENOMIC DNA]</scope>
    <source>
        <strain evidence="2">cv. F153</strain>
    </source>
</reference>
<name>A0A6P5EBF6_ANACO</name>
<feature type="compositionally biased region" description="Low complexity" evidence="1">
    <location>
        <begin position="144"/>
        <end position="157"/>
    </location>
</feature>
<keyword evidence="2" id="KW-1185">Reference proteome</keyword>
<evidence type="ECO:0000256" key="1">
    <source>
        <dbReference type="SAM" id="MobiDB-lite"/>
    </source>
</evidence>
<dbReference type="AlphaFoldDB" id="A0A6P5EBF6"/>
<dbReference type="GeneID" id="109704240"/>
<feature type="region of interest" description="Disordered" evidence="1">
    <location>
        <begin position="71"/>
        <end position="175"/>
    </location>
</feature>
<protein>
    <submittedName>
        <fullName evidence="3">Uncharacterized protein LOC109704240</fullName>
    </submittedName>
</protein>
<feature type="compositionally biased region" description="Basic and acidic residues" evidence="1">
    <location>
        <begin position="126"/>
        <end position="142"/>
    </location>
</feature>
<dbReference type="RefSeq" id="XP_020080591.1">
    <property type="nucleotide sequence ID" value="XM_020225002.1"/>
</dbReference>
<evidence type="ECO:0000313" key="2">
    <source>
        <dbReference type="Proteomes" id="UP000515123"/>
    </source>
</evidence>
<feature type="compositionally biased region" description="Basic and acidic residues" evidence="1">
    <location>
        <begin position="110"/>
        <end position="119"/>
    </location>
</feature>
<accession>A0A6P5EBF6</accession>
<proteinExistence type="predicted"/>
<sequence>MRWATAAAARGLGATAPSLARSLALGGGAQGAWQRRRPFRPGEGVPEAMMEAAGVNKGGCSVGLELPGLLGPSRPGAAAGWSWSPRRRPAVAAAAASSGGGGRPGMVAEAPREASERRATSGFPLTRDEKRWKEREMGREEDNGSAAAGAQPPTAGGVQLGQGSAVKVARATRVS</sequence>
<evidence type="ECO:0000313" key="3">
    <source>
        <dbReference type="RefSeq" id="XP_020080591.1"/>
    </source>
</evidence>
<organism evidence="2 3">
    <name type="scientific">Ananas comosus</name>
    <name type="common">Pineapple</name>
    <name type="synonym">Ananas ananas</name>
    <dbReference type="NCBI Taxonomy" id="4615"/>
    <lineage>
        <taxon>Eukaryota</taxon>
        <taxon>Viridiplantae</taxon>
        <taxon>Streptophyta</taxon>
        <taxon>Embryophyta</taxon>
        <taxon>Tracheophyta</taxon>
        <taxon>Spermatophyta</taxon>
        <taxon>Magnoliopsida</taxon>
        <taxon>Liliopsida</taxon>
        <taxon>Poales</taxon>
        <taxon>Bromeliaceae</taxon>
        <taxon>Bromelioideae</taxon>
        <taxon>Ananas</taxon>
    </lineage>
</organism>
<dbReference type="Proteomes" id="UP000515123">
    <property type="component" value="Unplaced"/>
</dbReference>